<keyword evidence="1" id="KW-0472">Membrane</keyword>
<sequence>MKIYRGGFWKKKKYRVMKNQEFFNMYGLCNKILTLLKVNMVTFYLVFSAKMSILVCLLDSFIR</sequence>
<keyword evidence="1" id="KW-1133">Transmembrane helix</keyword>
<keyword evidence="1" id="KW-0812">Transmembrane</keyword>
<dbReference type="Proteomes" id="UP000193303">
    <property type="component" value="Unassembled WGS sequence"/>
</dbReference>
<dbReference type="EMBL" id="MTAB01000005">
    <property type="protein sequence ID" value="OSI23948.1"/>
    <property type="molecule type" value="Genomic_DNA"/>
</dbReference>
<feature type="transmembrane region" description="Helical" evidence="1">
    <location>
        <begin position="44"/>
        <end position="62"/>
    </location>
</feature>
<name>A0A1X3DKD8_9NEIS</name>
<protein>
    <submittedName>
        <fullName evidence="2">Uncharacterized protein</fullName>
    </submittedName>
</protein>
<organism evidence="2 3">
    <name type="scientific">Neisseria dumasiana</name>
    <dbReference type="NCBI Taxonomy" id="1931275"/>
    <lineage>
        <taxon>Bacteria</taxon>
        <taxon>Pseudomonadati</taxon>
        <taxon>Pseudomonadota</taxon>
        <taxon>Betaproteobacteria</taxon>
        <taxon>Neisseriales</taxon>
        <taxon>Neisseriaceae</taxon>
        <taxon>Neisseria</taxon>
    </lineage>
</organism>
<reference evidence="3" key="1">
    <citation type="submission" date="2017-01" db="EMBL/GenBank/DDBJ databases">
        <authorList>
            <person name="Mah S.A."/>
            <person name="Swanson W.J."/>
            <person name="Moy G.W."/>
            <person name="Vacquier V.D."/>
        </authorList>
    </citation>
    <scope>NUCLEOTIDE SEQUENCE [LARGE SCALE GENOMIC DNA]</scope>
    <source>
        <strain evidence="3">124861</strain>
    </source>
</reference>
<gene>
    <name evidence="2" type="ORF">BV912_03595</name>
</gene>
<evidence type="ECO:0000313" key="2">
    <source>
        <dbReference type="EMBL" id="OSI23948.1"/>
    </source>
</evidence>
<evidence type="ECO:0000313" key="3">
    <source>
        <dbReference type="Proteomes" id="UP000193303"/>
    </source>
</evidence>
<comment type="caution">
    <text evidence="2">The sequence shown here is derived from an EMBL/GenBank/DDBJ whole genome shotgun (WGS) entry which is preliminary data.</text>
</comment>
<proteinExistence type="predicted"/>
<evidence type="ECO:0000256" key="1">
    <source>
        <dbReference type="SAM" id="Phobius"/>
    </source>
</evidence>
<accession>A0A1X3DKD8</accession>
<dbReference type="AlphaFoldDB" id="A0A1X3DKD8"/>